<name>A0A9P6NAK3_9BASI</name>
<dbReference type="InterPro" id="IPR013022">
    <property type="entry name" value="Xyl_isomerase-like_TIM-brl"/>
</dbReference>
<comment type="caution">
    <text evidence="2">The sequence shown here is derived from an EMBL/GenBank/DDBJ whole genome shotgun (WGS) entry which is preliminary data.</text>
</comment>
<dbReference type="PANTHER" id="PTHR12110:SF21">
    <property type="entry name" value="XYLOSE ISOMERASE-LIKE TIM BARREL DOMAIN-CONTAINING PROTEIN"/>
    <property type="match status" value="1"/>
</dbReference>
<dbReference type="EMBL" id="MU167463">
    <property type="protein sequence ID" value="KAG0140236.1"/>
    <property type="molecule type" value="Genomic_DNA"/>
</dbReference>
<dbReference type="Pfam" id="PF01261">
    <property type="entry name" value="AP_endonuc_2"/>
    <property type="match status" value="1"/>
</dbReference>
<feature type="domain" description="Xylose isomerase-like TIM barrel" evidence="1">
    <location>
        <begin position="23"/>
        <end position="310"/>
    </location>
</feature>
<dbReference type="Proteomes" id="UP000886653">
    <property type="component" value="Unassembled WGS sequence"/>
</dbReference>
<keyword evidence="3" id="KW-1185">Reference proteome</keyword>
<dbReference type="AlphaFoldDB" id="A0A9P6NAK3"/>
<reference evidence="2" key="1">
    <citation type="submission" date="2013-11" db="EMBL/GenBank/DDBJ databases">
        <title>Genome sequence of the fusiform rust pathogen reveals effectors for host alternation and coevolution with pine.</title>
        <authorList>
            <consortium name="DOE Joint Genome Institute"/>
            <person name="Smith K."/>
            <person name="Pendleton A."/>
            <person name="Kubisiak T."/>
            <person name="Anderson C."/>
            <person name="Salamov A."/>
            <person name="Aerts A."/>
            <person name="Riley R."/>
            <person name="Clum A."/>
            <person name="Lindquist E."/>
            <person name="Ence D."/>
            <person name="Campbell M."/>
            <person name="Kronenberg Z."/>
            <person name="Feau N."/>
            <person name="Dhillon B."/>
            <person name="Hamelin R."/>
            <person name="Burleigh J."/>
            <person name="Smith J."/>
            <person name="Yandell M."/>
            <person name="Nelson C."/>
            <person name="Grigoriev I."/>
            <person name="Davis J."/>
        </authorList>
    </citation>
    <scope>NUCLEOTIDE SEQUENCE</scope>
    <source>
        <strain evidence="2">G11</strain>
    </source>
</reference>
<dbReference type="InterPro" id="IPR036237">
    <property type="entry name" value="Xyl_isomerase-like_sf"/>
</dbReference>
<proteinExistence type="predicted"/>
<evidence type="ECO:0000313" key="3">
    <source>
        <dbReference type="Proteomes" id="UP000886653"/>
    </source>
</evidence>
<protein>
    <recommendedName>
        <fullName evidence="1">Xylose isomerase-like TIM barrel domain-containing protein</fullName>
    </recommendedName>
</protein>
<dbReference type="Gene3D" id="3.20.20.150">
    <property type="entry name" value="Divalent-metal-dependent TIM barrel enzymes"/>
    <property type="match status" value="1"/>
</dbReference>
<sequence length="350" mass="37979">MFSTFSHSLGDHSVHELPAKLLAAASAGLEAVEISTIDLDHHALKIEHLSAPDPLLSAAIQIGSLCKELNLVVTCLQPVKDVVEVESGSVESARQRLTALFPVMDALGTDLLLVCSSSLPPSELHCSLVRAAENLRAIGIEAGRHQGRPKRIAFEALCWGTYISTWSQAWQVVQAADLPNVGICLDSFNTLAREWADPTLEGGIQPGADVYLAESLAKLSRLPGQKIFLLQLADGRQLTTPLVPDGEQPARMRWSRAHRLFPMDSIPGYLPVTAFVAAVCATGYDGFWSAEVFNTSLADRHPNVPAQHATRALEGLKRLELFISSESRVSPLSLVEHDPLLRTLPRLELA</sequence>
<gene>
    <name evidence="2" type="ORF">CROQUDRAFT_69540</name>
</gene>
<dbReference type="PANTHER" id="PTHR12110">
    <property type="entry name" value="HYDROXYPYRUVATE ISOMERASE"/>
    <property type="match status" value="1"/>
</dbReference>
<organism evidence="2 3">
    <name type="scientific">Cronartium quercuum f. sp. fusiforme G11</name>
    <dbReference type="NCBI Taxonomy" id="708437"/>
    <lineage>
        <taxon>Eukaryota</taxon>
        <taxon>Fungi</taxon>
        <taxon>Dikarya</taxon>
        <taxon>Basidiomycota</taxon>
        <taxon>Pucciniomycotina</taxon>
        <taxon>Pucciniomycetes</taxon>
        <taxon>Pucciniales</taxon>
        <taxon>Coleosporiaceae</taxon>
        <taxon>Cronartium</taxon>
    </lineage>
</organism>
<dbReference type="SUPFAM" id="SSF51658">
    <property type="entry name" value="Xylose isomerase-like"/>
    <property type="match status" value="1"/>
</dbReference>
<dbReference type="OrthoDB" id="5360893at2759"/>
<evidence type="ECO:0000313" key="2">
    <source>
        <dbReference type="EMBL" id="KAG0140236.1"/>
    </source>
</evidence>
<dbReference type="InterPro" id="IPR050312">
    <property type="entry name" value="IolE/XylAMocC-like"/>
</dbReference>
<evidence type="ECO:0000259" key="1">
    <source>
        <dbReference type="Pfam" id="PF01261"/>
    </source>
</evidence>
<accession>A0A9P6NAK3</accession>